<organism evidence="2 3">
    <name type="scientific">Marinobacter similis</name>
    <dbReference type="NCBI Taxonomy" id="1420916"/>
    <lineage>
        <taxon>Bacteria</taxon>
        <taxon>Pseudomonadati</taxon>
        <taxon>Pseudomonadota</taxon>
        <taxon>Gammaproteobacteria</taxon>
        <taxon>Pseudomonadales</taxon>
        <taxon>Marinobacteraceae</taxon>
        <taxon>Marinobacter</taxon>
    </lineage>
</organism>
<dbReference type="RefSeq" id="WP_041340597.1">
    <property type="nucleotide sequence ID" value="NZ_CP007151.1"/>
</dbReference>
<protein>
    <submittedName>
        <fullName evidence="2">Uncharacterized protein</fullName>
    </submittedName>
</protein>
<dbReference type="KEGG" id="msx:AU14_10255"/>
<keyword evidence="1" id="KW-0812">Transmembrane</keyword>
<dbReference type="Proteomes" id="UP000061489">
    <property type="component" value="Chromosome"/>
</dbReference>
<name>W5YLI5_9GAMM</name>
<keyword evidence="1" id="KW-0472">Membrane</keyword>
<evidence type="ECO:0000256" key="1">
    <source>
        <dbReference type="SAM" id="Phobius"/>
    </source>
</evidence>
<dbReference type="EMBL" id="CP007151">
    <property type="protein sequence ID" value="AHI30082.1"/>
    <property type="molecule type" value="Genomic_DNA"/>
</dbReference>
<proteinExistence type="predicted"/>
<dbReference type="HOGENOM" id="CLU_117057_0_0_6"/>
<reference evidence="2 3" key="1">
    <citation type="journal article" date="2014" name="Genome Announc.">
        <title>Draft Genome Sequences of Marinobacter similis A3d10T and Marinobacter salarius R9SW1T.</title>
        <authorList>
            <person name="Ivanova E.P."/>
            <person name="Ng H.J."/>
            <person name="Webb H.K."/>
            <person name="Feng G."/>
            <person name="Oshima K."/>
            <person name="Hattori M."/>
            <person name="Ohkuma M."/>
            <person name="Sergeev A.F."/>
            <person name="Mikhailov V.V."/>
            <person name="Crawford R.J."/>
            <person name="Sawabe T."/>
        </authorList>
    </citation>
    <scope>NUCLEOTIDE SEQUENCE [LARGE SCALE GENOMIC DNA]</scope>
    <source>
        <strain evidence="2 3">A3d10</strain>
    </source>
</reference>
<dbReference type="AlphaFoldDB" id="W5YLI5"/>
<evidence type="ECO:0000313" key="3">
    <source>
        <dbReference type="Proteomes" id="UP000061489"/>
    </source>
</evidence>
<dbReference type="OrthoDB" id="6119095at2"/>
<feature type="transmembrane region" description="Helical" evidence="1">
    <location>
        <begin position="20"/>
        <end position="39"/>
    </location>
</feature>
<keyword evidence="3" id="KW-1185">Reference proteome</keyword>
<keyword evidence="1" id="KW-1133">Transmembrane helix</keyword>
<evidence type="ECO:0000313" key="2">
    <source>
        <dbReference type="EMBL" id="AHI30082.1"/>
    </source>
</evidence>
<accession>W5YLI5</accession>
<sequence length="214" mass="24836">MEEQSIPAIHVWLPLLKESVVGVSAGLVALFAYLGLNTWRREIKGKSEYDLAKALLKAVFRVRDGFKHVRNIVIYQFEYPEEMTDKNGHLIAEHRYEGTAHVYETRWKVLESAFRELEDLHLDAQVEWGGQYQEKIMALRECRAELLVAVQQFIESKKSPGFAQEWESQAEKRESHSILYHLGSNSRHDNFTPKIEAAVSEFEAWLRPHIDKKG</sequence>
<gene>
    <name evidence="2" type="ORF">AU14_10255</name>
</gene>